<dbReference type="Gene3D" id="3.30.565.10">
    <property type="entry name" value="Histidine kinase-like ATPase, C-terminal domain"/>
    <property type="match status" value="1"/>
</dbReference>
<proteinExistence type="predicted"/>
<sequence>MDSSETIARSVIQSIRRDSLQLDSGEDASPSHLQLMLQRVLTGLSRELYTKDTHFILELIQNADDNSYKDSIIPTMRIELHHDRIVIRTNETGFTEANVRAICDIGQSTKKSIEGFIGEKGIGFKAVFKVAHVVHVSSGAYRFKFDRDGTLGMVAPIWDPNAVTQTGHTTIILELSDKYRDDQSARARLVEQLESLDPTLLLFLRRLKVVELYFSSNNTTTRLTRSERLDDSHVITSARSAVGWSTSTDYLIVRDAIDMSSIVASERKAIKSSEILLAFPLGDGDLPLRSPQNVHAFLPLRSWGFWFMIQADFLTASSREDVLEDSAWNIRLRKAVCEVFVGMAIGEFHLRPSLKYTWTRFLPEHIPRSFFSAIEDHLMAELQSEDIIFDLNDNLRRPVKIIIPQAKHYNMENLPGSPLVPQSYLGDHSFYISPSYAKSDYASLRRLGVRDMTDLDFLGALQSMDNSSALQRQSPSWLMRVCSQLLVLMNNAQFRSRIKALRLMPIDTGPWLSARHADEYVFDLGDTGSIPAHLDLGRISRSVAPLSSHYSLLERLGVKPANPQVIADKILASQSLRTLDERMQDALFLFHHRASISYPTNFSKLVLVDERFRDCSSAEMYIDLPQDKCRLRNALPSSARFLHSRYMCPFEDIKTRAEWFLWLVHAVGISHFPKLVNGRASAEFKGMAALLTPETFLETLAYFWHRIPHHPLSLWRDDLAEVSVVVNDTLTRLEETFLRRPLLAKHVIPSLPFLPVKDPENTRWDFLKSLGVSADADVQFFTKLLLQMSQPGSTDRNAILLVYQQIAARFDENPSVIRTAFTSHAVYFAPENLALRGQGEWLSNSRVYWDCPQSLTSFFALSSFYGVHGLKHFFVQSLGIRNAPASLLVSELQTFASEHSRTVLSEDQWDHATSLLLDIETSLRASEDKNVIGAHINAVRRMAASEAIFPARIKATGIELRSLGEIYLRDKADYYATSFEDHVAFLDLNTSHRSSSSIRRTLQLVPDAVRNIGDCVKVSTSINGTSEPFTDMTATLLSRQAFFEREYKYKYDKASRKKPELEFLEKLKSANAFLVDDVETTLTLDGIAVQTTGRFHLKESEFKLDFYFAQGSDHSSRMRPFFDTLATRTSLPRDAIKALTFAPIDYLENDDAYYDGMEDEEDVCARDTSWLGALPAQTPVSTRPTVYAAAVRRAKPSRSSLDTTSSTSSTLTLVGNHRQSVTQTVHSISSTWALTGFAGRRSVPGPLPGPDSTFGAQLSSSHSLRSSNAYAGSDEGDRLSSSATTIRVSTPNPHSFTPQNQTVNGILGELYVYKWLSEIIGSNNALESWTSELRGLAGDLPPYEGNALADFTVADKDGLLTQHILPLNDPRVGEWQDRWPTYHLEVKATSGGAREPFKMHRGQVKSALACSAITSLSKAPPADVYVLVRVWDVRHPSADSFAFYMDPAHAIATGELEITSSSLEIMPSV</sequence>
<dbReference type="SUPFAM" id="SSF55874">
    <property type="entry name" value="ATPase domain of HSP90 chaperone/DNA topoisomerase II/histidine kinase"/>
    <property type="match status" value="1"/>
</dbReference>
<evidence type="ECO:0008006" key="4">
    <source>
        <dbReference type="Google" id="ProtNLM"/>
    </source>
</evidence>
<feature type="region of interest" description="Disordered" evidence="1">
    <location>
        <begin position="1197"/>
        <end position="1217"/>
    </location>
</feature>
<gene>
    <name evidence="2" type="ORF">HGRIS_007177</name>
</gene>
<reference evidence="3" key="1">
    <citation type="submission" date="2024-06" db="EMBL/GenBank/DDBJ databases">
        <title>Multi-omics analyses provide insights into the biosynthesis of the anticancer antibiotic pleurotin in Hohenbuehelia grisea.</title>
        <authorList>
            <person name="Weaver J.A."/>
            <person name="Alberti F."/>
        </authorList>
    </citation>
    <scope>NUCLEOTIDE SEQUENCE [LARGE SCALE GENOMIC DNA]</scope>
    <source>
        <strain evidence="3">T-177</strain>
    </source>
</reference>
<accession>A0ABR3JBV3</accession>
<evidence type="ECO:0000256" key="1">
    <source>
        <dbReference type="SAM" id="MobiDB-lite"/>
    </source>
</evidence>
<dbReference type="EMBL" id="JASNQZ010000010">
    <property type="protein sequence ID" value="KAL0952965.1"/>
    <property type="molecule type" value="Genomic_DNA"/>
</dbReference>
<dbReference type="PANTHER" id="PTHR32387:SF0">
    <property type="entry name" value="PROTEIN NO VEIN"/>
    <property type="match status" value="1"/>
</dbReference>
<protein>
    <recommendedName>
        <fullName evidence="4">Protein NO VEIN C-terminal domain-containing protein</fullName>
    </recommendedName>
</protein>
<evidence type="ECO:0000313" key="3">
    <source>
        <dbReference type="Proteomes" id="UP001556367"/>
    </source>
</evidence>
<dbReference type="InterPro" id="IPR036890">
    <property type="entry name" value="HATPase_C_sf"/>
</dbReference>
<evidence type="ECO:0000313" key="2">
    <source>
        <dbReference type="EMBL" id="KAL0952965.1"/>
    </source>
</evidence>
<name>A0ABR3JBV3_9AGAR</name>
<dbReference type="PANTHER" id="PTHR32387">
    <property type="entry name" value="WU:FJ29H11"/>
    <property type="match status" value="1"/>
</dbReference>
<organism evidence="2 3">
    <name type="scientific">Hohenbuehelia grisea</name>
    <dbReference type="NCBI Taxonomy" id="104357"/>
    <lineage>
        <taxon>Eukaryota</taxon>
        <taxon>Fungi</taxon>
        <taxon>Dikarya</taxon>
        <taxon>Basidiomycota</taxon>
        <taxon>Agaricomycotina</taxon>
        <taxon>Agaricomycetes</taxon>
        <taxon>Agaricomycetidae</taxon>
        <taxon>Agaricales</taxon>
        <taxon>Pleurotineae</taxon>
        <taxon>Pleurotaceae</taxon>
        <taxon>Hohenbuehelia</taxon>
    </lineage>
</organism>
<dbReference type="NCBIfam" id="NF047352">
    <property type="entry name" value="P_loop_sacsin"/>
    <property type="match status" value="1"/>
</dbReference>
<dbReference type="Proteomes" id="UP001556367">
    <property type="component" value="Unassembled WGS sequence"/>
</dbReference>
<feature type="compositionally biased region" description="Low complexity" evidence="1">
    <location>
        <begin position="1197"/>
        <end position="1213"/>
    </location>
</feature>
<dbReference type="InterPro" id="IPR052957">
    <property type="entry name" value="Auxin_embryo_med"/>
</dbReference>
<keyword evidence="3" id="KW-1185">Reference proteome</keyword>
<comment type="caution">
    <text evidence="2">The sequence shown here is derived from an EMBL/GenBank/DDBJ whole genome shotgun (WGS) entry which is preliminary data.</text>
</comment>